<evidence type="ECO:0000256" key="4">
    <source>
        <dbReference type="ARBA" id="ARBA00023239"/>
    </source>
</evidence>
<dbReference type="GO" id="GO:0004852">
    <property type="term" value="F:uroporphyrinogen-III synthase activity"/>
    <property type="evidence" value="ECO:0007669"/>
    <property type="project" value="UniProtKB-UniRule"/>
</dbReference>
<dbReference type="AlphaFoldDB" id="F0RJK2"/>
<organism evidence="11 12">
    <name type="scientific">Deinococcus proteolyticus (strain ATCC 35074 / DSM 20540 / JCM 6276 / NBRC 101906 / NCIMB 13154 / VKM Ac-1939 / CCM 2703 / MRP)</name>
    <dbReference type="NCBI Taxonomy" id="693977"/>
    <lineage>
        <taxon>Bacteria</taxon>
        <taxon>Thermotogati</taxon>
        <taxon>Deinococcota</taxon>
        <taxon>Deinococci</taxon>
        <taxon>Deinococcales</taxon>
        <taxon>Deinococcaceae</taxon>
        <taxon>Deinococcus</taxon>
    </lineage>
</organism>
<dbReference type="OrthoDB" id="9815856at2"/>
<evidence type="ECO:0000313" key="11">
    <source>
        <dbReference type="EMBL" id="ADY26572.1"/>
    </source>
</evidence>
<evidence type="ECO:0000256" key="3">
    <source>
        <dbReference type="ARBA" id="ARBA00013109"/>
    </source>
</evidence>
<dbReference type="eggNOG" id="COG1587">
    <property type="taxonomic scope" value="Bacteria"/>
</dbReference>
<dbReference type="InterPro" id="IPR003754">
    <property type="entry name" value="4pyrrol_synth_uPrphyn_synth"/>
</dbReference>
<evidence type="ECO:0000256" key="6">
    <source>
        <dbReference type="ARBA" id="ARBA00037589"/>
    </source>
</evidence>
<dbReference type="SUPFAM" id="SSF69618">
    <property type="entry name" value="HemD-like"/>
    <property type="match status" value="1"/>
</dbReference>
<dbReference type="RefSeq" id="WP_013615181.1">
    <property type="nucleotide sequence ID" value="NC_015161.1"/>
</dbReference>
<dbReference type="CDD" id="cd06578">
    <property type="entry name" value="HemD"/>
    <property type="match status" value="1"/>
</dbReference>
<dbReference type="PANTHER" id="PTHR38042">
    <property type="entry name" value="UROPORPHYRINOGEN-III SYNTHASE, CHLOROPLASTIC"/>
    <property type="match status" value="1"/>
</dbReference>
<evidence type="ECO:0000256" key="2">
    <source>
        <dbReference type="ARBA" id="ARBA00008133"/>
    </source>
</evidence>
<dbReference type="Pfam" id="PF02602">
    <property type="entry name" value="HEM4"/>
    <property type="match status" value="1"/>
</dbReference>
<evidence type="ECO:0000313" key="12">
    <source>
        <dbReference type="Proteomes" id="UP000007718"/>
    </source>
</evidence>
<dbReference type="InterPro" id="IPR036108">
    <property type="entry name" value="4pyrrol_syn_uPrphyn_synt_sf"/>
</dbReference>
<protein>
    <recommendedName>
        <fullName evidence="7 9">Uroporphyrinogen-III synthase</fullName>
        <ecNumber evidence="3 9">4.2.1.75</ecNumber>
    </recommendedName>
</protein>
<dbReference type="EMBL" id="CP002536">
    <property type="protein sequence ID" value="ADY26572.1"/>
    <property type="molecule type" value="Genomic_DNA"/>
</dbReference>
<evidence type="ECO:0000256" key="5">
    <source>
        <dbReference type="ARBA" id="ARBA00023244"/>
    </source>
</evidence>
<dbReference type="Gene3D" id="3.40.50.10090">
    <property type="match status" value="2"/>
</dbReference>
<dbReference type="Proteomes" id="UP000007718">
    <property type="component" value="Chromosome"/>
</dbReference>
<dbReference type="PANTHER" id="PTHR38042:SF1">
    <property type="entry name" value="UROPORPHYRINOGEN-III SYNTHASE, CHLOROPLASTIC"/>
    <property type="match status" value="1"/>
</dbReference>
<dbReference type="UniPathway" id="UPA00251">
    <property type="reaction ID" value="UER00320"/>
</dbReference>
<dbReference type="GO" id="GO:0006780">
    <property type="term" value="P:uroporphyrinogen III biosynthetic process"/>
    <property type="evidence" value="ECO:0007669"/>
    <property type="project" value="UniProtKB-UniRule"/>
</dbReference>
<dbReference type="InterPro" id="IPR039793">
    <property type="entry name" value="UROS/Hem4"/>
</dbReference>
<evidence type="ECO:0000256" key="1">
    <source>
        <dbReference type="ARBA" id="ARBA00004772"/>
    </source>
</evidence>
<dbReference type="HOGENOM" id="CLU_011276_9_2_0"/>
<reference evidence="11 12" key="2">
    <citation type="journal article" date="2012" name="Stand. Genomic Sci.">
        <title>Complete genome sequence of the orange-red pigmented, radioresistant Deinococcus proteolyticus type strain (MRP(T)).</title>
        <authorList>
            <person name="Copeland A."/>
            <person name="Zeytun A."/>
            <person name="Yassawong M."/>
            <person name="Nolan M."/>
            <person name="Lucas S."/>
            <person name="Hammon N."/>
            <person name="Deshpande S."/>
            <person name="Cheng J.F."/>
            <person name="Han C."/>
            <person name="Tapia R."/>
            <person name="Goodwin L.A."/>
            <person name="Pitluck S."/>
            <person name="Mavromatis K."/>
            <person name="Liolios K."/>
            <person name="Pagani I."/>
            <person name="Ivanova N."/>
            <person name="Mikhailova N."/>
            <person name="Pati A."/>
            <person name="Chen A."/>
            <person name="Palaniappan K."/>
            <person name="Land M."/>
            <person name="Hauser L."/>
            <person name="Jeffries C.D."/>
            <person name="Brambilla E.M."/>
            <person name="Rohde M."/>
            <person name="Sikorski J."/>
            <person name="Pukall R."/>
            <person name="Goker M."/>
            <person name="Detter J.C."/>
            <person name="Woyke T."/>
            <person name="Bristow J."/>
            <person name="Eisen J.A."/>
            <person name="Markowitz V."/>
            <person name="Hugenholtz P."/>
            <person name="Kyrpides N.C."/>
            <person name="Klenk H.P."/>
            <person name="Lapidus A."/>
        </authorList>
    </citation>
    <scope>NUCLEOTIDE SEQUENCE [LARGE SCALE GENOMIC DNA]</scope>
    <source>
        <strain evidence="12">ATCC 35074 / DSM 20540 / JCM 6276 / NBRC 101906 / NCIMB 13154 / VKM Ac-1939 / CCM 2703 / MRP</strain>
    </source>
</reference>
<evidence type="ECO:0000256" key="9">
    <source>
        <dbReference type="RuleBase" id="RU366031"/>
    </source>
</evidence>
<comment type="similarity">
    <text evidence="2 9">Belongs to the uroporphyrinogen-III synthase family.</text>
</comment>
<name>F0RJK2_DEIPM</name>
<reference evidence="12" key="1">
    <citation type="submission" date="2011-02" db="EMBL/GenBank/DDBJ databases">
        <title>The complete sequence of chromosome of Deinococcus proteolyticus DSM 20540.</title>
        <authorList>
            <consortium name="US DOE Joint Genome Institute (JGI-PGF)"/>
            <person name="Lucas S."/>
            <person name="Copeland A."/>
            <person name="Lapidus A."/>
            <person name="Bruce D."/>
            <person name="Goodwin L."/>
            <person name="Pitluck S."/>
            <person name="Kyrpides N."/>
            <person name="Mavromatis K."/>
            <person name="Pagani I."/>
            <person name="Ivanova N."/>
            <person name="Ovchinnikova G."/>
            <person name="Zeytun A."/>
            <person name="Detter J.C."/>
            <person name="Han C."/>
            <person name="Land M."/>
            <person name="Hauser L."/>
            <person name="Markowitz V."/>
            <person name="Cheng J.-F."/>
            <person name="Hugenholtz P."/>
            <person name="Woyke T."/>
            <person name="Wu D."/>
            <person name="Pukall R."/>
            <person name="Steenblock K."/>
            <person name="Brambilla E."/>
            <person name="Klenk H.-P."/>
            <person name="Eisen J.A."/>
        </authorList>
    </citation>
    <scope>NUCLEOTIDE SEQUENCE [LARGE SCALE GENOMIC DNA]</scope>
    <source>
        <strain evidence="12">ATCC 35074 / DSM 20540 / JCM 6276 / NBRC 101906 / NCIMB 13154 / VKM Ac-1939 / CCM 2703 / MRP</strain>
    </source>
</reference>
<evidence type="ECO:0000256" key="8">
    <source>
        <dbReference type="ARBA" id="ARBA00048617"/>
    </source>
</evidence>
<keyword evidence="4 9" id="KW-0456">Lyase</keyword>
<comment type="function">
    <text evidence="6 9">Catalyzes cyclization of the linear tetrapyrrole, hydroxymethylbilane, to the macrocyclic uroporphyrinogen III.</text>
</comment>
<dbReference type="KEGG" id="dpt:Deipr_1430"/>
<evidence type="ECO:0000256" key="7">
    <source>
        <dbReference type="ARBA" id="ARBA00040167"/>
    </source>
</evidence>
<comment type="catalytic activity">
    <reaction evidence="8 9">
        <text>hydroxymethylbilane = uroporphyrinogen III + H2O</text>
        <dbReference type="Rhea" id="RHEA:18965"/>
        <dbReference type="ChEBI" id="CHEBI:15377"/>
        <dbReference type="ChEBI" id="CHEBI:57308"/>
        <dbReference type="ChEBI" id="CHEBI:57845"/>
        <dbReference type="EC" id="4.2.1.75"/>
    </reaction>
</comment>
<gene>
    <name evidence="11" type="ordered locus">Deipr_1430</name>
</gene>
<dbReference type="EC" id="4.2.1.75" evidence="3 9"/>
<feature type="domain" description="Tetrapyrrole biosynthesis uroporphyrinogen III synthase" evidence="10">
    <location>
        <begin position="28"/>
        <end position="240"/>
    </location>
</feature>
<dbReference type="STRING" id="693977.Deipr_1430"/>
<evidence type="ECO:0000259" key="10">
    <source>
        <dbReference type="Pfam" id="PF02602"/>
    </source>
</evidence>
<keyword evidence="5 9" id="KW-0627">Porphyrin biosynthesis</keyword>
<accession>F0RJK2</accession>
<comment type="pathway">
    <text evidence="1 9">Porphyrin-containing compound metabolism; protoporphyrin-IX biosynthesis; coproporphyrinogen-III from 5-aminolevulinate: step 3/4.</text>
</comment>
<dbReference type="GO" id="GO:0006782">
    <property type="term" value="P:protoporphyrinogen IX biosynthetic process"/>
    <property type="evidence" value="ECO:0007669"/>
    <property type="project" value="UniProtKB-UniRule"/>
</dbReference>
<proteinExistence type="inferred from homology"/>
<sequence length="261" mass="27097">MQAQGPQQSTVLPVGRVVVTLTGTGGEQLAARAQQTGWQVSLWPGLTFEPTGQAQELRALGSYSWLVLTSPQGVRSLTAGLAEQGLGPSALAGLRVAAVGEGTARPLAAWGRPADFLPTQADARTLAAELPVGLGDTVLHATGEDSRDQLQRGLEGRGAAYRRLELYRSCAVRYPPQARRDLRQADWVVVASGVVARGLAEQLGPALPLLAMGQQTAAAARAAGFIRVVPAQTPSLDGILATLRGLAGPPQKGAAHCRPLG</sequence>
<keyword evidence="12" id="KW-1185">Reference proteome</keyword>